<organism evidence="2 3">
    <name type="scientific">Actinomadura rubteroloni</name>
    <dbReference type="NCBI Taxonomy" id="1926885"/>
    <lineage>
        <taxon>Bacteria</taxon>
        <taxon>Bacillati</taxon>
        <taxon>Actinomycetota</taxon>
        <taxon>Actinomycetes</taxon>
        <taxon>Streptosporangiales</taxon>
        <taxon>Thermomonosporaceae</taxon>
        <taxon>Actinomadura</taxon>
    </lineage>
</organism>
<sequence precursor="true">MCLCGHSKDMTIKHMRGPATIALASALMGTLVTGAAHASPRGDDPAVAPAPEAKLAVPQNIGVRKYVDKDLVTVGERLHYRIHIHNRSRFITHAEVTDELDSIRLHARILSTGATTGHITLGRTKFVWHGILQPYRDADVTFTVRTGKVGWIYNTVRWGGKNPGRSTVKTRIVPKHTK</sequence>
<accession>A0A2P4UJK8</accession>
<evidence type="ECO:0000313" key="2">
    <source>
        <dbReference type="EMBL" id="POM25198.1"/>
    </source>
</evidence>
<reference evidence="2 3" key="1">
    <citation type="journal article" date="2017" name="Chemistry">
        <title>Isolation, Biosynthesis and Chemical Modifications of Rubterolones A-F: Rare Tropolone Alkaloids from Actinomadura sp. 5-2.</title>
        <authorList>
            <person name="Guo H."/>
            <person name="Benndorf R."/>
            <person name="Leichnitz D."/>
            <person name="Klassen J.L."/>
            <person name="Vollmers J."/>
            <person name="Gorls H."/>
            <person name="Steinacker M."/>
            <person name="Weigel C."/>
            <person name="Dahse H.M."/>
            <person name="Kaster A.K."/>
            <person name="de Beer Z.W."/>
            <person name="Poulsen M."/>
            <person name="Beemelmanns C."/>
        </authorList>
    </citation>
    <scope>NUCLEOTIDE SEQUENCE [LARGE SCALE GENOMIC DNA]</scope>
    <source>
        <strain evidence="2 3">5-2</strain>
    </source>
</reference>
<feature type="signal peptide" evidence="1">
    <location>
        <begin position="1"/>
        <end position="38"/>
    </location>
</feature>
<keyword evidence="3" id="KW-1185">Reference proteome</keyword>
<name>A0A2P4UJK8_9ACTN</name>
<feature type="chain" id="PRO_5015191876" description="DUF11 domain-containing protein" evidence="1">
    <location>
        <begin position="39"/>
        <end position="178"/>
    </location>
</feature>
<dbReference type="AlphaFoldDB" id="A0A2P4UJK8"/>
<gene>
    <name evidence="2" type="ORF">BTM25_38410</name>
</gene>
<evidence type="ECO:0008006" key="4">
    <source>
        <dbReference type="Google" id="ProtNLM"/>
    </source>
</evidence>
<proteinExistence type="predicted"/>
<evidence type="ECO:0000313" key="3">
    <source>
        <dbReference type="Proteomes" id="UP000242367"/>
    </source>
</evidence>
<dbReference type="Proteomes" id="UP000242367">
    <property type="component" value="Unassembled WGS sequence"/>
</dbReference>
<protein>
    <recommendedName>
        <fullName evidence="4">DUF11 domain-containing protein</fullName>
    </recommendedName>
</protein>
<dbReference type="EMBL" id="MTBP01000002">
    <property type="protein sequence ID" value="POM25198.1"/>
    <property type="molecule type" value="Genomic_DNA"/>
</dbReference>
<comment type="caution">
    <text evidence="2">The sequence shown here is derived from an EMBL/GenBank/DDBJ whole genome shotgun (WGS) entry which is preliminary data.</text>
</comment>
<evidence type="ECO:0000256" key="1">
    <source>
        <dbReference type="SAM" id="SignalP"/>
    </source>
</evidence>
<keyword evidence="1" id="KW-0732">Signal</keyword>